<evidence type="ECO:0000313" key="3">
    <source>
        <dbReference type="Proteomes" id="UP000824176"/>
    </source>
</evidence>
<dbReference type="AlphaFoldDB" id="A0A9D2GWQ3"/>
<dbReference type="Pfam" id="PF13274">
    <property type="entry name" value="SocA_Panacea"/>
    <property type="match status" value="1"/>
</dbReference>
<reference evidence="2" key="1">
    <citation type="journal article" date="2021" name="PeerJ">
        <title>Extensive microbial diversity within the chicken gut microbiome revealed by metagenomics and culture.</title>
        <authorList>
            <person name="Gilroy R."/>
            <person name="Ravi A."/>
            <person name="Getino M."/>
            <person name="Pursley I."/>
            <person name="Horton D.L."/>
            <person name="Alikhan N.F."/>
            <person name="Baker D."/>
            <person name="Gharbi K."/>
            <person name="Hall N."/>
            <person name="Watson M."/>
            <person name="Adriaenssens E.M."/>
            <person name="Foster-Nyarko E."/>
            <person name="Jarju S."/>
            <person name="Secka A."/>
            <person name="Antonio M."/>
            <person name="Oren A."/>
            <person name="Chaudhuri R.R."/>
            <person name="La Ragione R."/>
            <person name="Hildebrand F."/>
            <person name="Pallen M.J."/>
        </authorList>
    </citation>
    <scope>NUCLEOTIDE SEQUENCE</scope>
    <source>
        <strain evidence="2">ChiW4-1371</strain>
    </source>
</reference>
<reference evidence="2" key="2">
    <citation type="submission" date="2021-04" db="EMBL/GenBank/DDBJ databases">
        <authorList>
            <person name="Gilroy R."/>
        </authorList>
    </citation>
    <scope>NUCLEOTIDE SEQUENCE</scope>
    <source>
        <strain evidence="2">ChiW4-1371</strain>
    </source>
</reference>
<evidence type="ECO:0000313" key="2">
    <source>
        <dbReference type="EMBL" id="HIZ90420.1"/>
    </source>
</evidence>
<feature type="domain" description="Antitoxin SocA-like Panacea" evidence="1">
    <location>
        <begin position="27"/>
        <end position="121"/>
    </location>
</feature>
<evidence type="ECO:0000259" key="1">
    <source>
        <dbReference type="Pfam" id="PF13274"/>
    </source>
</evidence>
<sequence>MRAIDIANFFIDYNAHCIDDTITNLKLNKLLYFAQGYSLALYNKPLFSENIEAWHYGPVVADVYHKFKSNNKENIAHTYGKFSIDKFDNNTIEILLAVINDYGKYSSSKLIEITHEKGSPWDMVYNEKANNIIPNNSIKDYFKNISINKLNLDKIETIGKRENNNKPLLLPADWDDKEDYSIYLNGSKN</sequence>
<organism evidence="2 3">
    <name type="scientific">Candidatus Mucispirillum faecigallinarum</name>
    <dbReference type="NCBI Taxonomy" id="2838699"/>
    <lineage>
        <taxon>Bacteria</taxon>
        <taxon>Pseudomonadati</taxon>
        <taxon>Deferribacterota</taxon>
        <taxon>Deferribacteres</taxon>
        <taxon>Deferribacterales</taxon>
        <taxon>Mucispirillaceae</taxon>
        <taxon>Mucispirillum</taxon>
    </lineage>
</organism>
<protein>
    <submittedName>
        <fullName evidence="2">DUF4065 domain-containing protein</fullName>
    </submittedName>
</protein>
<dbReference type="InterPro" id="IPR025272">
    <property type="entry name" value="SocA_Panacea"/>
</dbReference>
<proteinExistence type="predicted"/>
<accession>A0A9D2GWQ3</accession>
<dbReference type="Proteomes" id="UP000824176">
    <property type="component" value="Unassembled WGS sequence"/>
</dbReference>
<comment type="caution">
    <text evidence="2">The sequence shown here is derived from an EMBL/GenBank/DDBJ whole genome shotgun (WGS) entry which is preliminary data.</text>
</comment>
<gene>
    <name evidence="2" type="ORF">H9804_10775</name>
</gene>
<name>A0A9D2GWQ3_9BACT</name>
<dbReference type="EMBL" id="DXAQ01000161">
    <property type="protein sequence ID" value="HIZ90420.1"/>
    <property type="molecule type" value="Genomic_DNA"/>
</dbReference>